<dbReference type="CDD" id="cd23081">
    <property type="entry name" value="cpPDZ_EcRseP-like"/>
    <property type="match status" value="1"/>
</dbReference>
<dbReference type="GO" id="GO:0004222">
    <property type="term" value="F:metalloendopeptidase activity"/>
    <property type="evidence" value="ECO:0007669"/>
    <property type="project" value="InterPro"/>
</dbReference>
<feature type="transmembrane region" description="Helical" evidence="11">
    <location>
        <begin position="99"/>
        <end position="124"/>
    </location>
</feature>
<dbReference type="Pfam" id="PF17820">
    <property type="entry name" value="PDZ_6"/>
    <property type="match status" value="1"/>
</dbReference>
<evidence type="ECO:0000313" key="14">
    <source>
        <dbReference type="Proteomes" id="UP000472676"/>
    </source>
</evidence>
<comment type="caution">
    <text evidence="13">The sequence shown here is derived from an EMBL/GenBank/DDBJ whole genome shotgun (WGS) entry which is preliminary data.</text>
</comment>
<evidence type="ECO:0000256" key="11">
    <source>
        <dbReference type="RuleBase" id="RU362031"/>
    </source>
</evidence>
<dbReference type="Proteomes" id="UP000472676">
    <property type="component" value="Unassembled WGS sequence"/>
</dbReference>
<dbReference type="InterPro" id="IPR001478">
    <property type="entry name" value="PDZ"/>
</dbReference>
<keyword evidence="5 11" id="KW-0812">Transmembrane</keyword>
<evidence type="ECO:0000256" key="7">
    <source>
        <dbReference type="ARBA" id="ARBA00022833"/>
    </source>
</evidence>
<keyword evidence="4 13" id="KW-0645">Protease</keyword>
<evidence type="ECO:0000256" key="6">
    <source>
        <dbReference type="ARBA" id="ARBA00022801"/>
    </source>
</evidence>
<dbReference type="SMART" id="SM00228">
    <property type="entry name" value="PDZ"/>
    <property type="match status" value="2"/>
</dbReference>
<proteinExistence type="inferred from homology"/>
<evidence type="ECO:0000256" key="4">
    <source>
        <dbReference type="ARBA" id="ARBA00022670"/>
    </source>
</evidence>
<keyword evidence="10 11" id="KW-0472">Membrane</keyword>
<dbReference type="EC" id="3.4.24.-" evidence="11"/>
<organism evidence="13 14">
    <name type="scientific">Solimonas terrae</name>
    <dbReference type="NCBI Taxonomy" id="1396819"/>
    <lineage>
        <taxon>Bacteria</taxon>
        <taxon>Pseudomonadati</taxon>
        <taxon>Pseudomonadota</taxon>
        <taxon>Gammaproteobacteria</taxon>
        <taxon>Nevskiales</taxon>
        <taxon>Nevskiaceae</taxon>
        <taxon>Solimonas</taxon>
    </lineage>
</organism>
<dbReference type="InterPro" id="IPR004387">
    <property type="entry name" value="Pept_M50_Zn"/>
</dbReference>
<comment type="subcellular location">
    <subcellularLocation>
        <location evidence="2">Membrane</location>
        <topology evidence="2">Multi-pass membrane protein</topology>
    </subcellularLocation>
</comment>
<keyword evidence="6 11" id="KW-0378">Hydrolase</keyword>
<dbReference type="SUPFAM" id="SSF50156">
    <property type="entry name" value="PDZ domain-like"/>
    <property type="match status" value="2"/>
</dbReference>
<evidence type="ECO:0000313" key="13">
    <source>
        <dbReference type="EMBL" id="NGY03558.1"/>
    </source>
</evidence>
<dbReference type="Gene3D" id="2.30.42.10">
    <property type="match status" value="2"/>
</dbReference>
<dbReference type="PANTHER" id="PTHR42837:SF2">
    <property type="entry name" value="MEMBRANE METALLOPROTEASE ARASP2, CHLOROPLASTIC-RELATED"/>
    <property type="match status" value="1"/>
</dbReference>
<dbReference type="Pfam" id="PF02163">
    <property type="entry name" value="Peptidase_M50"/>
    <property type="match status" value="1"/>
</dbReference>
<dbReference type="NCBIfam" id="TIGR00054">
    <property type="entry name" value="RIP metalloprotease RseP"/>
    <property type="match status" value="1"/>
</dbReference>
<evidence type="ECO:0000259" key="12">
    <source>
        <dbReference type="SMART" id="SM00228"/>
    </source>
</evidence>
<feature type="domain" description="PDZ" evidence="12">
    <location>
        <begin position="196"/>
        <end position="278"/>
    </location>
</feature>
<comment type="cofactor">
    <cofactor evidence="1 11">
        <name>Zn(2+)</name>
        <dbReference type="ChEBI" id="CHEBI:29105"/>
    </cofactor>
</comment>
<keyword evidence="8 11" id="KW-1133">Transmembrane helix</keyword>
<evidence type="ECO:0000256" key="2">
    <source>
        <dbReference type="ARBA" id="ARBA00004141"/>
    </source>
</evidence>
<gene>
    <name evidence="13" type="primary">rseP</name>
    <name evidence="13" type="ORF">G7Y85_02145</name>
</gene>
<dbReference type="InterPro" id="IPR036034">
    <property type="entry name" value="PDZ_sf"/>
</dbReference>
<name>A0A6M2BMB9_9GAMM</name>
<dbReference type="GO" id="GO:0006508">
    <property type="term" value="P:proteolysis"/>
    <property type="evidence" value="ECO:0007669"/>
    <property type="project" value="UniProtKB-KW"/>
</dbReference>
<dbReference type="GO" id="GO:0016020">
    <property type="term" value="C:membrane"/>
    <property type="evidence" value="ECO:0007669"/>
    <property type="project" value="UniProtKB-SubCell"/>
</dbReference>
<evidence type="ECO:0000256" key="5">
    <source>
        <dbReference type="ARBA" id="ARBA00022692"/>
    </source>
</evidence>
<dbReference type="PANTHER" id="PTHR42837">
    <property type="entry name" value="REGULATOR OF SIGMA-E PROTEASE RSEP"/>
    <property type="match status" value="1"/>
</dbReference>
<evidence type="ECO:0000256" key="1">
    <source>
        <dbReference type="ARBA" id="ARBA00001947"/>
    </source>
</evidence>
<dbReference type="InterPro" id="IPR041489">
    <property type="entry name" value="PDZ_6"/>
</dbReference>
<feature type="domain" description="PDZ" evidence="12">
    <location>
        <begin position="118"/>
        <end position="187"/>
    </location>
</feature>
<keyword evidence="9 11" id="KW-0482">Metalloprotease</keyword>
<comment type="similarity">
    <text evidence="3 11">Belongs to the peptidase M50B family.</text>
</comment>
<feature type="transmembrane region" description="Helical" evidence="11">
    <location>
        <begin position="6"/>
        <end position="29"/>
    </location>
</feature>
<evidence type="ECO:0000256" key="3">
    <source>
        <dbReference type="ARBA" id="ARBA00007931"/>
    </source>
</evidence>
<keyword evidence="11" id="KW-0479">Metal-binding</keyword>
<dbReference type="GO" id="GO:0046872">
    <property type="term" value="F:metal ion binding"/>
    <property type="evidence" value="ECO:0007669"/>
    <property type="project" value="UniProtKB-KW"/>
</dbReference>
<evidence type="ECO:0000256" key="9">
    <source>
        <dbReference type="ARBA" id="ARBA00023049"/>
    </source>
</evidence>
<dbReference type="AlphaFoldDB" id="A0A6M2BMB9"/>
<reference evidence="13 14" key="1">
    <citation type="journal article" date="2014" name="Int. J. Syst. Evol. Microbiol.">
        <title>Solimonas terrae sp. nov., isolated from soil.</title>
        <authorList>
            <person name="Kim S.J."/>
            <person name="Moon J.Y."/>
            <person name="Weon H.Y."/>
            <person name="Ahn J.H."/>
            <person name="Chen W.M."/>
            <person name="Kwon S.W."/>
        </authorList>
    </citation>
    <scope>NUCLEOTIDE SEQUENCE [LARGE SCALE GENOMIC DNA]</scope>
    <source>
        <strain evidence="13 14">KIS83-12</strain>
    </source>
</reference>
<sequence>MFDFAWSLGGFVITIGVLVAFHEFGHYWVARRCGVKVLRFSIGFGKPLWTHRTRDGVEWALSAVPLGGYVKMLDEREGEVAPAELPYAFTRASLPRRMLIVAAGPLFNFALAIVLYWCVFVVGVQGLKPLIGTPPAGSVAAHSDLVAGDQVMAVGNEAIPTWTELRTEIIEHALDKDALRLTVKSADGALRLVSLPLSGVRIDPEYLFDDLGLQPYQPVIPARIDSILPGDPAQIAGFEPGDVLLSYNGTPIDSWQQWALWVRAHADEVVKLRLRRGDQELERTVILTHADENGKTVGRFGASVASPGDLWQDLRAVSRFGPLAAIPRAVSETWRMSSLTLRMLARMVTGEVSVKNVSGPLQIAQVAGYSAQMGVVAFLSFMAVVSVSLGVLNLLPVPVLDGGHLFYYGVEALKGSPLSERAQEAGQRVGLTMLALLMGLAFYNDIVRLLN</sequence>
<accession>A0A6M2BMB9</accession>
<keyword evidence="14" id="KW-1185">Reference proteome</keyword>
<dbReference type="CDD" id="cd06163">
    <property type="entry name" value="S2P-M50_PDZ_RseP-like"/>
    <property type="match status" value="2"/>
</dbReference>
<evidence type="ECO:0000256" key="10">
    <source>
        <dbReference type="ARBA" id="ARBA00023136"/>
    </source>
</evidence>
<keyword evidence="7 11" id="KW-0862">Zinc</keyword>
<dbReference type="EMBL" id="JAAMOW010000001">
    <property type="protein sequence ID" value="NGY03558.1"/>
    <property type="molecule type" value="Genomic_DNA"/>
</dbReference>
<dbReference type="InterPro" id="IPR008915">
    <property type="entry name" value="Peptidase_M50"/>
</dbReference>
<dbReference type="RefSeq" id="WP_166251061.1">
    <property type="nucleotide sequence ID" value="NZ_JAAMOW010000001.1"/>
</dbReference>
<protein>
    <recommendedName>
        <fullName evidence="11">Zinc metalloprotease</fullName>
        <ecNumber evidence="11">3.4.24.-</ecNumber>
    </recommendedName>
</protein>
<evidence type="ECO:0000256" key="8">
    <source>
        <dbReference type="ARBA" id="ARBA00022989"/>
    </source>
</evidence>